<feature type="transmembrane region" description="Helical" evidence="8">
    <location>
        <begin position="107"/>
        <end position="125"/>
    </location>
</feature>
<sequence length="309" mass="32925">MNSSTLALTRWERLRRQGERWISAARPRTLFLAVSPVVAGIALAWFESGQLAFWTALGTLVGATAIQIGTNLHNDAADFERGTDTPDRLGPPRASAQGWFTPAQVKGAAHLAFLVAFLVGLLLVVRGGWPILLLGLAAIVAGYAYTSGPRPIAYGPYGELFVLAFFGVAATAGSFYLQSLHLSASSLLLGLACGLPAAAVLLLNNYRDFDTDARAGRRTLNHLLGKARARVLYAGLLLGCLPLFLLSAPLAHSWPALLALPLAARLIRRLFQGAQGRALNALLGQTALYQVALVLLLSLGLAWGLAWPR</sequence>
<protein>
    <recommendedName>
        <fullName evidence="8 9">1,4-dihydroxy-2-naphthoate octaprenyltransferase</fullName>
        <shortName evidence="8">DHNA-octaprenyltransferase</shortName>
        <ecNumber evidence="8 9">2.5.1.74</ecNumber>
    </recommendedName>
</protein>
<evidence type="ECO:0000256" key="7">
    <source>
        <dbReference type="ARBA" id="ARBA00023136"/>
    </source>
</evidence>
<comment type="catalytic activity">
    <reaction evidence="8">
        <text>an all-trans-polyprenyl diphosphate + 1,4-dihydroxy-2-naphthoate + H(+) = a 2-demethylmenaquinol + CO2 + diphosphate</text>
        <dbReference type="Rhea" id="RHEA:26478"/>
        <dbReference type="Rhea" id="RHEA-COMP:9563"/>
        <dbReference type="Rhea" id="RHEA-COMP:9564"/>
        <dbReference type="ChEBI" id="CHEBI:11173"/>
        <dbReference type="ChEBI" id="CHEBI:15378"/>
        <dbReference type="ChEBI" id="CHEBI:16526"/>
        <dbReference type="ChEBI" id="CHEBI:33019"/>
        <dbReference type="ChEBI" id="CHEBI:55437"/>
        <dbReference type="ChEBI" id="CHEBI:58914"/>
        <dbReference type="EC" id="2.5.1.74"/>
    </reaction>
</comment>
<dbReference type="InterPro" id="IPR004657">
    <property type="entry name" value="MenA"/>
</dbReference>
<feature type="transmembrane region" description="Helical" evidence="8">
    <location>
        <begin position="29"/>
        <end position="46"/>
    </location>
</feature>
<comment type="pathway">
    <text evidence="8">Quinol/quinone metabolism; menaquinone biosynthesis; menaquinol from 1,4-dihydroxy-2-naphthoate: step 1/2.</text>
</comment>
<name>A0ABZ0S9X9_9GAMM</name>
<accession>A0ABZ0S9X9</accession>
<dbReference type="PANTHER" id="PTHR13929:SF0">
    <property type="entry name" value="UBIA PRENYLTRANSFERASE DOMAIN-CONTAINING PROTEIN 1"/>
    <property type="match status" value="1"/>
</dbReference>
<comment type="subcellular location">
    <subcellularLocation>
        <location evidence="8">Cell membrane</location>
        <topology evidence="8">Multi-pass membrane protein</topology>
    </subcellularLocation>
    <subcellularLocation>
        <location evidence="1">Membrane</location>
        <topology evidence="1">Multi-pass membrane protein</topology>
    </subcellularLocation>
</comment>
<keyword evidence="3 8" id="KW-1003">Cell membrane</keyword>
<dbReference type="InterPro" id="IPR044878">
    <property type="entry name" value="UbiA_sf"/>
</dbReference>
<gene>
    <name evidence="8 10" type="primary">menA</name>
    <name evidence="10" type="ORF">Thiowin_02883</name>
</gene>
<evidence type="ECO:0000313" key="10">
    <source>
        <dbReference type="EMBL" id="WPL17841.1"/>
    </source>
</evidence>
<keyword evidence="4 8" id="KW-0808">Transferase</keyword>
<evidence type="ECO:0000256" key="9">
    <source>
        <dbReference type="NCBIfam" id="TIGR00751"/>
    </source>
</evidence>
<evidence type="ECO:0000256" key="4">
    <source>
        <dbReference type="ARBA" id="ARBA00022679"/>
    </source>
</evidence>
<organism evidence="10 11">
    <name type="scientific">Thiorhodovibrio winogradskyi</name>
    <dbReference type="NCBI Taxonomy" id="77007"/>
    <lineage>
        <taxon>Bacteria</taxon>
        <taxon>Pseudomonadati</taxon>
        <taxon>Pseudomonadota</taxon>
        <taxon>Gammaproteobacteria</taxon>
        <taxon>Chromatiales</taxon>
        <taxon>Chromatiaceae</taxon>
        <taxon>Thiorhodovibrio</taxon>
    </lineage>
</organism>
<dbReference type="GO" id="GO:0046428">
    <property type="term" value="F:1,4-dihydroxy-2-naphthoate polyprenyltransferase activity"/>
    <property type="evidence" value="ECO:0007669"/>
    <property type="project" value="UniProtKB-EC"/>
</dbReference>
<feature type="transmembrane region" description="Helical" evidence="8">
    <location>
        <begin position="287"/>
        <end position="306"/>
    </location>
</feature>
<feature type="transmembrane region" description="Helical" evidence="8">
    <location>
        <begin position="131"/>
        <end position="148"/>
    </location>
</feature>
<dbReference type="Gene3D" id="1.10.357.140">
    <property type="entry name" value="UbiA prenyltransferase"/>
    <property type="match status" value="1"/>
</dbReference>
<evidence type="ECO:0000313" key="11">
    <source>
        <dbReference type="Proteomes" id="UP001432180"/>
    </source>
</evidence>
<evidence type="ECO:0000256" key="8">
    <source>
        <dbReference type="HAMAP-Rule" id="MF_01937"/>
    </source>
</evidence>
<dbReference type="HAMAP" id="MF_01937">
    <property type="entry name" value="MenA_1"/>
    <property type="match status" value="1"/>
</dbReference>
<keyword evidence="6 8" id="KW-1133">Transmembrane helix</keyword>
<dbReference type="Proteomes" id="UP001432180">
    <property type="component" value="Chromosome"/>
</dbReference>
<dbReference type="InterPro" id="IPR000537">
    <property type="entry name" value="UbiA_prenyltransferase"/>
</dbReference>
<dbReference type="EMBL" id="CP121472">
    <property type="protein sequence ID" value="WPL17841.1"/>
    <property type="molecule type" value="Genomic_DNA"/>
</dbReference>
<dbReference type="EC" id="2.5.1.74" evidence="8 9"/>
<dbReference type="PANTHER" id="PTHR13929">
    <property type="entry name" value="1,4-DIHYDROXY-2-NAPHTHOATE OCTAPRENYLTRANSFERASE"/>
    <property type="match status" value="1"/>
</dbReference>
<feature type="transmembrane region" description="Helical" evidence="8">
    <location>
        <begin position="52"/>
        <end position="72"/>
    </location>
</feature>
<feature type="transmembrane region" description="Helical" evidence="8">
    <location>
        <begin position="184"/>
        <end position="206"/>
    </location>
</feature>
<dbReference type="PIRSF" id="PIRSF005355">
    <property type="entry name" value="UBIAD1"/>
    <property type="match status" value="1"/>
</dbReference>
<dbReference type="Pfam" id="PF01040">
    <property type="entry name" value="UbiA"/>
    <property type="match status" value="1"/>
</dbReference>
<dbReference type="CDD" id="cd13962">
    <property type="entry name" value="PT_UbiA_UBIAD1"/>
    <property type="match status" value="1"/>
</dbReference>
<evidence type="ECO:0000256" key="1">
    <source>
        <dbReference type="ARBA" id="ARBA00004141"/>
    </source>
</evidence>
<keyword evidence="11" id="KW-1185">Reference proteome</keyword>
<feature type="transmembrane region" description="Helical" evidence="8">
    <location>
        <begin position="227"/>
        <end position="245"/>
    </location>
</feature>
<dbReference type="RefSeq" id="WP_328983642.1">
    <property type="nucleotide sequence ID" value="NZ_CP121472.1"/>
</dbReference>
<reference evidence="10 11" key="1">
    <citation type="journal article" date="2023" name="Microorganisms">
        <title>Thiorhodovibrio frisius and Trv. litoralis spp. nov., Two Novel Members from a Clade of Fastidious Purple Sulfur Bacteria That Exhibit Unique Red-Shifted Light-Harvesting Capabilities.</title>
        <authorList>
            <person name="Methner A."/>
            <person name="Kuzyk S.B."/>
            <person name="Petersen J."/>
            <person name="Bauer S."/>
            <person name="Brinkmann H."/>
            <person name="Sichau K."/>
            <person name="Wanner G."/>
            <person name="Wolf J."/>
            <person name="Neumann-Schaal M."/>
            <person name="Henke P."/>
            <person name="Tank M."/>
            <person name="Sproer C."/>
            <person name="Bunk B."/>
            <person name="Overmann J."/>
        </authorList>
    </citation>
    <scope>NUCLEOTIDE SEQUENCE [LARGE SCALE GENOMIC DNA]</scope>
    <source>
        <strain evidence="10 11">DSM 6702</strain>
    </source>
</reference>
<keyword evidence="2 8" id="KW-0474">Menaquinone biosynthesis</keyword>
<evidence type="ECO:0000256" key="5">
    <source>
        <dbReference type="ARBA" id="ARBA00022692"/>
    </source>
</evidence>
<proteinExistence type="inferred from homology"/>
<feature type="transmembrane region" description="Helical" evidence="8">
    <location>
        <begin position="160"/>
        <end position="178"/>
    </location>
</feature>
<evidence type="ECO:0000256" key="2">
    <source>
        <dbReference type="ARBA" id="ARBA00022428"/>
    </source>
</evidence>
<comment type="similarity">
    <text evidence="8">Belongs to the MenA family. Type 1 subfamily.</text>
</comment>
<dbReference type="NCBIfam" id="TIGR00751">
    <property type="entry name" value="menA"/>
    <property type="match status" value="1"/>
</dbReference>
<evidence type="ECO:0000256" key="3">
    <source>
        <dbReference type="ARBA" id="ARBA00022475"/>
    </source>
</evidence>
<evidence type="ECO:0000256" key="6">
    <source>
        <dbReference type="ARBA" id="ARBA00022989"/>
    </source>
</evidence>
<keyword evidence="5 8" id="KW-0812">Transmembrane</keyword>
<dbReference type="InterPro" id="IPR026046">
    <property type="entry name" value="UBIAD1"/>
</dbReference>
<keyword evidence="7 8" id="KW-0472">Membrane</keyword>
<comment type="function">
    <text evidence="8">Conversion of 1,4-dihydroxy-2-naphthoate (DHNA) to demethylmenaquinone (DMK).</text>
</comment>